<dbReference type="NCBIfam" id="NF004281">
    <property type="entry name" value="PRK05690.1"/>
    <property type="match status" value="1"/>
</dbReference>
<evidence type="ECO:0000256" key="2">
    <source>
        <dbReference type="ARBA" id="ARBA00022679"/>
    </source>
</evidence>
<feature type="transmembrane region" description="Helical" evidence="13">
    <location>
        <begin position="36"/>
        <end position="63"/>
    </location>
</feature>
<dbReference type="EC" id="2.7.7.80" evidence="8"/>
<comment type="subunit">
    <text evidence="7">Homodimer. Forms a stable heterotetrameric complex of 2 MoeB and 2 MoaD during adenylation of MoaD.</text>
</comment>
<keyword evidence="15" id="KW-0548">Nucleotidyltransferase</keyword>
<evidence type="ECO:0000256" key="4">
    <source>
        <dbReference type="ARBA" id="ARBA00022840"/>
    </source>
</evidence>
<evidence type="ECO:0000256" key="7">
    <source>
        <dbReference type="ARBA" id="ARBA00063809"/>
    </source>
</evidence>
<dbReference type="Gene3D" id="3.40.50.720">
    <property type="entry name" value="NAD(P)-binding Rossmann-like Domain"/>
    <property type="match status" value="1"/>
</dbReference>
<evidence type="ECO:0000256" key="10">
    <source>
        <dbReference type="ARBA" id="ARBA00075110"/>
    </source>
</evidence>
<keyword evidence="13" id="KW-0472">Membrane</keyword>
<keyword evidence="2 15" id="KW-0808">Transferase</keyword>
<dbReference type="PANTHER" id="PTHR10953">
    <property type="entry name" value="UBIQUITIN-ACTIVATING ENZYME E1"/>
    <property type="match status" value="1"/>
</dbReference>
<keyword evidence="13" id="KW-0812">Transmembrane</keyword>
<sequence length="255" mass="26647">MADTRLSELELERYARHIVLPEVGGPGQQKLKRARVLVVGAGGLGAPVLLYLAAAGVGTLGIVDDDTVSLSNLQRQVIHDTAAIGKAKVESAGETVGRINPHVTVETHAVRLDQSNVDAIVSAYDLVIDGSDNFDTRYVLADACAAARKPLVSGAVGRFDGSLTVLIPWEHDGKGRSNPTYRDLYPEAPPAGMVPSCAVAGVVGALTGVIGTLQAMEAIKLITGSGEPLVGRLLLYDALGARFDTIRYSAPKDAA</sequence>
<gene>
    <name evidence="15" type="ORF">SAMN02982922_1609</name>
</gene>
<comment type="similarity">
    <text evidence="1">Belongs to the HesA/MoeB/ThiF family.</text>
</comment>
<keyword evidence="13" id="KW-1133">Transmembrane helix</keyword>
<evidence type="ECO:0000259" key="14">
    <source>
        <dbReference type="Pfam" id="PF00899"/>
    </source>
</evidence>
<evidence type="ECO:0000256" key="13">
    <source>
        <dbReference type="SAM" id="Phobius"/>
    </source>
</evidence>
<dbReference type="CDD" id="cd00757">
    <property type="entry name" value="ThiF_MoeB_HesA_family"/>
    <property type="match status" value="1"/>
</dbReference>
<evidence type="ECO:0000256" key="1">
    <source>
        <dbReference type="ARBA" id="ARBA00009919"/>
    </source>
</evidence>
<evidence type="ECO:0000256" key="5">
    <source>
        <dbReference type="ARBA" id="ARBA00052218"/>
    </source>
</evidence>
<protein>
    <recommendedName>
        <fullName evidence="9">Molybdopterin-synthase adenylyltransferase</fullName>
        <ecNumber evidence="8">2.7.7.80</ecNumber>
    </recommendedName>
    <alternativeName>
        <fullName evidence="12">MoaD protein adenylase</fullName>
    </alternativeName>
    <alternativeName>
        <fullName evidence="10">Molybdopterin-converting factor subunit 1 adenylase</fullName>
    </alternativeName>
    <alternativeName>
        <fullName evidence="11">Sulfur carrier protein MoaD adenylyltransferase</fullName>
    </alternativeName>
</protein>
<dbReference type="InterPro" id="IPR045886">
    <property type="entry name" value="ThiF/MoeB/HesA"/>
</dbReference>
<dbReference type="AlphaFoldDB" id="A0A1X7NE22"/>
<dbReference type="Proteomes" id="UP000193083">
    <property type="component" value="Unassembled WGS sequence"/>
</dbReference>
<dbReference type="GO" id="GO:0061605">
    <property type="term" value="F:molybdopterin-synthase adenylyltransferase activity"/>
    <property type="evidence" value="ECO:0007669"/>
    <property type="project" value="UniProtKB-EC"/>
</dbReference>
<evidence type="ECO:0000256" key="3">
    <source>
        <dbReference type="ARBA" id="ARBA00022741"/>
    </source>
</evidence>
<keyword evidence="3" id="KW-0547">Nucleotide-binding</keyword>
<evidence type="ECO:0000256" key="8">
    <source>
        <dbReference type="ARBA" id="ARBA00066884"/>
    </source>
</evidence>
<keyword evidence="4" id="KW-0067">ATP-binding</keyword>
<reference evidence="16" key="1">
    <citation type="submission" date="2017-04" db="EMBL/GenBank/DDBJ databases">
        <authorList>
            <person name="Varghese N."/>
            <person name="Submissions S."/>
        </authorList>
    </citation>
    <scope>NUCLEOTIDE SEQUENCE [LARGE SCALE GENOMIC DNA]</scope>
    <source>
        <strain evidence="16">B5P</strain>
    </source>
</reference>
<dbReference type="FunFam" id="3.40.50.720:FF:000033">
    <property type="entry name" value="Adenylyltransferase and sulfurtransferase MOCS3"/>
    <property type="match status" value="1"/>
</dbReference>
<dbReference type="GO" id="GO:0005829">
    <property type="term" value="C:cytosol"/>
    <property type="evidence" value="ECO:0007669"/>
    <property type="project" value="TreeGrafter"/>
</dbReference>
<dbReference type="EMBL" id="FXBL01000004">
    <property type="protein sequence ID" value="SMH35531.1"/>
    <property type="molecule type" value="Genomic_DNA"/>
</dbReference>
<evidence type="ECO:0000256" key="6">
    <source>
        <dbReference type="ARBA" id="ARBA00055169"/>
    </source>
</evidence>
<evidence type="ECO:0000256" key="11">
    <source>
        <dbReference type="ARBA" id="ARBA00075328"/>
    </source>
</evidence>
<name>A0A1X7NE22_9HYPH</name>
<evidence type="ECO:0000313" key="16">
    <source>
        <dbReference type="Proteomes" id="UP000193083"/>
    </source>
</evidence>
<dbReference type="RefSeq" id="WP_085463687.1">
    <property type="nucleotide sequence ID" value="NZ_FXBL01000004.1"/>
</dbReference>
<dbReference type="GO" id="GO:0004792">
    <property type="term" value="F:thiosulfate-cyanide sulfurtransferase activity"/>
    <property type="evidence" value="ECO:0007669"/>
    <property type="project" value="TreeGrafter"/>
</dbReference>
<dbReference type="GO" id="GO:0008146">
    <property type="term" value="F:sulfotransferase activity"/>
    <property type="evidence" value="ECO:0007669"/>
    <property type="project" value="TreeGrafter"/>
</dbReference>
<comment type="function">
    <text evidence="6">Catalyzes the adenylation by ATP of the carboxyl group of the C-terminal glycine of sulfur carrier protein MoaD.</text>
</comment>
<organism evidence="15 16">
    <name type="scientific">Mesorhizobium australicum</name>
    <dbReference type="NCBI Taxonomy" id="536018"/>
    <lineage>
        <taxon>Bacteria</taxon>
        <taxon>Pseudomonadati</taxon>
        <taxon>Pseudomonadota</taxon>
        <taxon>Alphaproteobacteria</taxon>
        <taxon>Hyphomicrobiales</taxon>
        <taxon>Phyllobacteriaceae</taxon>
        <taxon>Mesorhizobium</taxon>
    </lineage>
</organism>
<dbReference type="SUPFAM" id="SSF69572">
    <property type="entry name" value="Activating enzymes of the ubiquitin-like proteins"/>
    <property type="match status" value="1"/>
</dbReference>
<evidence type="ECO:0000256" key="12">
    <source>
        <dbReference type="ARBA" id="ARBA00078531"/>
    </source>
</evidence>
<dbReference type="Pfam" id="PF00899">
    <property type="entry name" value="ThiF"/>
    <property type="match status" value="1"/>
</dbReference>
<dbReference type="GO" id="GO:0005524">
    <property type="term" value="F:ATP binding"/>
    <property type="evidence" value="ECO:0007669"/>
    <property type="project" value="UniProtKB-KW"/>
</dbReference>
<evidence type="ECO:0000313" key="15">
    <source>
        <dbReference type="EMBL" id="SMH35531.1"/>
    </source>
</evidence>
<evidence type="ECO:0000256" key="9">
    <source>
        <dbReference type="ARBA" id="ARBA00073635"/>
    </source>
</evidence>
<accession>A0A1X7NE22</accession>
<dbReference type="PANTHER" id="PTHR10953:SF102">
    <property type="entry name" value="ADENYLYLTRANSFERASE AND SULFURTRANSFERASE MOCS3"/>
    <property type="match status" value="1"/>
</dbReference>
<dbReference type="InterPro" id="IPR000594">
    <property type="entry name" value="ThiF_NAD_FAD-bd"/>
</dbReference>
<dbReference type="OrthoDB" id="9804286at2"/>
<feature type="domain" description="THIF-type NAD/FAD binding fold" evidence="14">
    <location>
        <begin position="14"/>
        <end position="252"/>
    </location>
</feature>
<keyword evidence="16" id="KW-1185">Reference proteome</keyword>
<comment type="catalytic activity">
    <reaction evidence="5">
        <text>[molybdopterin-synthase sulfur-carrier protein]-C-terminal Gly-Gly + ATP + H(+) = [molybdopterin-synthase sulfur-carrier protein]-C-terminal Gly-Gly-AMP + diphosphate</text>
        <dbReference type="Rhea" id="RHEA:43616"/>
        <dbReference type="Rhea" id="RHEA-COMP:12159"/>
        <dbReference type="Rhea" id="RHEA-COMP:12202"/>
        <dbReference type="ChEBI" id="CHEBI:15378"/>
        <dbReference type="ChEBI" id="CHEBI:30616"/>
        <dbReference type="ChEBI" id="CHEBI:33019"/>
        <dbReference type="ChEBI" id="CHEBI:90618"/>
        <dbReference type="ChEBI" id="CHEBI:90778"/>
        <dbReference type="EC" id="2.7.7.80"/>
    </reaction>
</comment>
<proteinExistence type="inferred from homology"/>
<dbReference type="GO" id="GO:0008641">
    <property type="term" value="F:ubiquitin-like modifier activating enzyme activity"/>
    <property type="evidence" value="ECO:0007669"/>
    <property type="project" value="InterPro"/>
</dbReference>
<dbReference type="InterPro" id="IPR035985">
    <property type="entry name" value="Ubiquitin-activating_enz"/>
</dbReference>